<evidence type="ECO:0000259" key="5">
    <source>
        <dbReference type="PROSITE" id="PS50931"/>
    </source>
</evidence>
<keyword evidence="2" id="KW-0805">Transcription regulation</keyword>
<keyword evidence="3" id="KW-0238">DNA-binding</keyword>
<dbReference type="InterPro" id="IPR005119">
    <property type="entry name" value="LysR_subst-bd"/>
</dbReference>
<protein>
    <submittedName>
        <fullName evidence="6">LysR family transcriptional regulator</fullName>
    </submittedName>
</protein>
<dbReference type="Proteomes" id="UP001259982">
    <property type="component" value="Unassembled WGS sequence"/>
</dbReference>
<dbReference type="InterPro" id="IPR036390">
    <property type="entry name" value="WH_DNA-bd_sf"/>
</dbReference>
<dbReference type="CDD" id="cd08422">
    <property type="entry name" value="PBP2_CrgA_like"/>
    <property type="match status" value="1"/>
</dbReference>
<dbReference type="PANTHER" id="PTHR30537:SF81">
    <property type="entry name" value="TRANSCRIPTIONAL REGULATOR-RELATED"/>
    <property type="match status" value="1"/>
</dbReference>
<dbReference type="InterPro" id="IPR058163">
    <property type="entry name" value="LysR-type_TF_proteobact-type"/>
</dbReference>
<evidence type="ECO:0000313" key="7">
    <source>
        <dbReference type="Proteomes" id="UP001259982"/>
    </source>
</evidence>
<evidence type="ECO:0000256" key="3">
    <source>
        <dbReference type="ARBA" id="ARBA00023125"/>
    </source>
</evidence>
<accession>A0ABU3BBI0</accession>
<reference evidence="6 7" key="1">
    <citation type="submission" date="2023-09" db="EMBL/GenBank/DDBJ databases">
        <authorList>
            <person name="Rey-Velasco X."/>
        </authorList>
    </citation>
    <scope>NUCLEOTIDE SEQUENCE [LARGE SCALE GENOMIC DNA]</scope>
    <source>
        <strain evidence="6 7">P385</strain>
    </source>
</reference>
<dbReference type="InterPro" id="IPR000847">
    <property type="entry name" value="LysR_HTH_N"/>
</dbReference>
<evidence type="ECO:0000256" key="2">
    <source>
        <dbReference type="ARBA" id="ARBA00023015"/>
    </source>
</evidence>
<dbReference type="Pfam" id="PF00126">
    <property type="entry name" value="HTH_1"/>
    <property type="match status" value="1"/>
</dbReference>
<evidence type="ECO:0000256" key="4">
    <source>
        <dbReference type="ARBA" id="ARBA00023163"/>
    </source>
</evidence>
<organism evidence="6 7">
    <name type="scientific">Spectribacter acetivorans</name>
    <dbReference type="NCBI Taxonomy" id="3075603"/>
    <lineage>
        <taxon>Bacteria</taxon>
        <taxon>Pseudomonadati</taxon>
        <taxon>Pseudomonadota</taxon>
        <taxon>Gammaproteobacteria</taxon>
        <taxon>Salinisphaerales</taxon>
        <taxon>Salinisphaeraceae</taxon>
        <taxon>Spectribacter</taxon>
    </lineage>
</organism>
<feature type="domain" description="HTH lysR-type" evidence="5">
    <location>
        <begin position="5"/>
        <end position="60"/>
    </location>
</feature>
<dbReference type="Gene3D" id="1.10.10.10">
    <property type="entry name" value="Winged helix-like DNA-binding domain superfamily/Winged helix DNA-binding domain"/>
    <property type="match status" value="1"/>
</dbReference>
<evidence type="ECO:0000256" key="1">
    <source>
        <dbReference type="ARBA" id="ARBA00009437"/>
    </source>
</evidence>
<gene>
    <name evidence="6" type="ORF">RM531_13335</name>
</gene>
<dbReference type="Gene3D" id="3.40.190.290">
    <property type="match status" value="1"/>
</dbReference>
<dbReference type="SUPFAM" id="SSF53850">
    <property type="entry name" value="Periplasmic binding protein-like II"/>
    <property type="match status" value="1"/>
</dbReference>
<proteinExistence type="inferred from homology"/>
<dbReference type="InterPro" id="IPR036388">
    <property type="entry name" value="WH-like_DNA-bd_sf"/>
</dbReference>
<dbReference type="Pfam" id="PF03466">
    <property type="entry name" value="LysR_substrate"/>
    <property type="match status" value="1"/>
</dbReference>
<dbReference type="RefSeq" id="WP_311659904.1">
    <property type="nucleotide sequence ID" value="NZ_JAVRHY010000015.1"/>
</dbReference>
<keyword evidence="7" id="KW-1185">Reference proteome</keyword>
<name>A0ABU3BBI0_9GAMM</name>
<dbReference type="PROSITE" id="PS50931">
    <property type="entry name" value="HTH_LYSR"/>
    <property type="match status" value="1"/>
</dbReference>
<dbReference type="PANTHER" id="PTHR30537">
    <property type="entry name" value="HTH-TYPE TRANSCRIPTIONAL REGULATOR"/>
    <property type="match status" value="1"/>
</dbReference>
<keyword evidence="4" id="KW-0804">Transcription</keyword>
<dbReference type="SUPFAM" id="SSF46785">
    <property type="entry name" value="Winged helix' DNA-binding domain"/>
    <property type="match status" value="1"/>
</dbReference>
<dbReference type="EMBL" id="JAVRHY010000015">
    <property type="protein sequence ID" value="MDT0619455.1"/>
    <property type="molecule type" value="Genomic_DNA"/>
</dbReference>
<sequence length="297" mass="32330">MAYALDDIEAFLRVVETGSISAAARRLQRTKSVVSKRVSALEAAFGVRLLHRSARGMTATDAGRDFYRRARAALAELDAAGEDLATDEQALRGSLRIAAPMSFSTLILGPALFAFLRDHPGLQLDLDLDDRAADIAVGGFDLAIRIGHLRDSNLVARKLGTVERVIVASRDYADTHGLPASLDELPQHPAIGYTHVAATELWRFHGDDGPARHVPMTCRLVVNNGEAMRDAVLAGLGLALLPRFILADALADGRLVAVLPDARPESYGIHALYPYQRQPARKVRALIEYLQRTLQTI</sequence>
<evidence type="ECO:0000313" key="6">
    <source>
        <dbReference type="EMBL" id="MDT0619455.1"/>
    </source>
</evidence>
<comment type="similarity">
    <text evidence="1">Belongs to the LysR transcriptional regulatory family.</text>
</comment>
<comment type="caution">
    <text evidence="6">The sequence shown here is derived from an EMBL/GenBank/DDBJ whole genome shotgun (WGS) entry which is preliminary data.</text>
</comment>